<dbReference type="GO" id="GO:0005829">
    <property type="term" value="C:cytosol"/>
    <property type="evidence" value="ECO:0007669"/>
    <property type="project" value="TreeGrafter"/>
</dbReference>
<proteinExistence type="inferred from homology"/>
<evidence type="ECO:0000313" key="11">
    <source>
        <dbReference type="Proteomes" id="UP000243975"/>
    </source>
</evidence>
<dbReference type="Gramene" id="KVI02703">
    <property type="protein sequence ID" value="KVI02703"/>
    <property type="gene ID" value="Ccrd_019014"/>
</dbReference>
<dbReference type="SMART" id="SM01326">
    <property type="entry name" value="PTEN_C2"/>
    <property type="match status" value="1"/>
</dbReference>
<dbReference type="InterPro" id="IPR000387">
    <property type="entry name" value="Tyr_Pase_dom"/>
</dbReference>
<feature type="domain" description="Tyrosine specific protein phosphatases" evidence="7">
    <location>
        <begin position="255"/>
        <end position="294"/>
    </location>
</feature>
<dbReference type="InterPro" id="IPR029023">
    <property type="entry name" value="Tensin_phosphatase"/>
</dbReference>
<dbReference type="PROSITE" id="PS51182">
    <property type="entry name" value="C2_TENSIN"/>
    <property type="match status" value="1"/>
</dbReference>
<keyword evidence="4" id="KW-0904">Protein phosphatase</keyword>
<comment type="caution">
    <text evidence="10">The sequence shown here is derived from an EMBL/GenBank/DDBJ whole genome shotgun (WGS) entry which is preliminary data.</text>
</comment>
<evidence type="ECO:0000259" key="9">
    <source>
        <dbReference type="PROSITE" id="PS51182"/>
    </source>
</evidence>
<evidence type="ECO:0000256" key="6">
    <source>
        <dbReference type="SAM" id="MobiDB-lite"/>
    </source>
</evidence>
<dbReference type="AlphaFoldDB" id="A0A118K1D9"/>
<keyword evidence="11" id="KW-1185">Reference proteome</keyword>
<feature type="domain" description="C2 tensin-type" evidence="9">
    <location>
        <begin position="327"/>
        <end position="460"/>
    </location>
</feature>
<dbReference type="GO" id="GO:0004721">
    <property type="term" value="F:phosphoprotein phosphatase activity"/>
    <property type="evidence" value="ECO:0007669"/>
    <property type="project" value="UniProtKB-KW"/>
</dbReference>
<keyword evidence="5" id="KW-0443">Lipid metabolism</keyword>
<dbReference type="Proteomes" id="UP000243975">
    <property type="component" value="Unassembled WGS sequence"/>
</dbReference>
<feature type="compositionally biased region" description="Polar residues" evidence="6">
    <location>
        <begin position="459"/>
        <end position="476"/>
    </location>
</feature>
<evidence type="ECO:0000313" key="10">
    <source>
        <dbReference type="EMBL" id="KVI02703.1"/>
    </source>
</evidence>
<evidence type="ECO:0000259" key="8">
    <source>
        <dbReference type="PROSITE" id="PS51181"/>
    </source>
</evidence>
<dbReference type="GO" id="GO:0006629">
    <property type="term" value="P:lipid metabolic process"/>
    <property type="evidence" value="ECO:0007669"/>
    <property type="project" value="UniProtKB-KW"/>
</dbReference>
<dbReference type="InterPro" id="IPR055183">
    <property type="entry name" value="PTEN2A/B_C2"/>
</dbReference>
<dbReference type="Gene3D" id="3.90.190.10">
    <property type="entry name" value="Protein tyrosine phosphatase superfamily"/>
    <property type="match status" value="1"/>
</dbReference>
<evidence type="ECO:0000256" key="2">
    <source>
        <dbReference type="ARBA" id="ARBA00007881"/>
    </source>
</evidence>
<evidence type="ECO:0000256" key="5">
    <source>
        <dbReference type="ARBA" id="ARBA00023098"/>
    </source>
</evidence>
<keyword evidence="3" id="KW-0378">Hydrolase</keyword>
<name>A0A118K1D9_CYNCS</name>
<dbReference type="OMA" id="CPPIELI"/>
<comment type="similarity">
    <text evidence="2">Belongs to the PTEN phosphatase protein family.</text>
</comment>
<protein>
    <submittedName>
        <fullName evidence="10">Uncharacterized protein</fullName>
    </submittedName>
</protein>
<dbReference type="PROSITE" id="PS50056">
    <property type="entry name" value="TYR_PHOSPHATASE_2"/>
    <property type="match status" value="1"/>
</dbReference>
<dbReference type="InterPro" id="IPR051281">
    <property type="entry name" value="Dual-spec_lipid-protein_phosph"/>
</dbReference>
<dbReference type="InterPro" id="IPR014020">
    <property type="entry name" value="Tensin_C2-dom"/>
</dbReference>
<evidence type="ECO:0000256" key="4">
    <source>
        <dbReference type="ARBA" id="ARBA00022912"/>
    </source>
</evidence>
<dbReference type="GO" id="GO:0016314">
    <property type="term" value="F:phosphatidylinositol-3,4,5-trisphosphate 3-phosphatase activity"/>
    <property type="evidence" value="ECO:0007669"/>
    <property type="project" value="UniProtKB-EC"/>
</dbReference>
<dbReference type="Pfam" id="PF22918">
    <property type="entry name" value="PTEN2_C2"/>
    <property type="match status" value="1"/>
</dbReference>
<feature type="compositionally biased region" description="Polar residues" evidence="6">
    <location>
        <begin position="525"/>
        <end position="544"/>
    </location>
</feature>
<dbReference type="PANTHER" id="PTHR12305">
    <property type="entry name" value="PHOSPHATASE WITH HOMOLOGY TO TENSIN"/>
    <property type="match status" value="1"/>
</dbReference>
<sequence length="580" mass="64004">MASESAVSSQSPTEVTQVSDVKTSASTVSAQTNSSAVDSSLVKSTPIVSSSDEVPNFPKPMVPAQNSLQAENTGKWAIARLASGFGLHLKAAGANDNAGGITPTSPSAVLQSVGKGLVDTSLGAVKAVQVKARHMVSQNKRRYQEGGFDLDLTYITDNIIAMGFPAGDMSSGLFGYFEGFYRNHMEEVIKFFETHHKDRYKVYNLCSERLYDASLFAGKVASFPFNDHNCPPIHLVPLFCQSAYSWLKADILNVVVVHCKAGKARTGLMICSLLLFLKFFPTAQECIDYYNQRRCVDGKGLILPSQIRYVKYFERILTEFNGESPPGRRCMLRGFRLHECPYWVRPSITISDHNGILFTTKKHPKTKNLMPEDFWIRAPTKGIVVFALPGEPGLTELMGDFKIQFHDRQGDFYCWLNTTMMENRLVLSGSDFDDFDKYKTSDKPSTSSNDSSAPYKDPNFNQNKASGDQENDNVFSDSDDGDEPASTDRNRPNLASRPGTAPPSPPPAESGKMEAEVTNLRKNTEQLSLNSRQQSIQGSNNTRNEQVERSIPNLNSGDIKAIAADASVFSFGDDEDDESE</sequence>
<feature type="domain" description="Phosphatase tensin-type" evidence="8">
    <location>
        <begin position="141"/>
        <end position="320"/>
    </location>
</feature>
<dbReference type="InterPro" id="IPR016130">
    <property type="entry name" value="Tyr_Pase_AS"/>
</dbReference>
<feature type="region of interest" description="Disordered" evidence="6">
    <location>
        <begin position="439"/>
        <end position="553"/>
    </location>
</feature>
<comment type="catalytic activity">
    <reaction evidence="1">
        <text>a 1,2-diacyl-sn-glycero-3-phospho-(1D-myo-inositol-3,4,5-trisphosphate) + H2O = a 1,2-diacyl-sn-glycero-3-phospho-(1D-myo-inositol-4,5-bisphosphate) + phosphate</text>
        <dbReference type="Rhea" id="RHEA:25017"/>
        <dbReference type="ChEBI" id="CHEBI:15377"/>
        <dbReference type="ChEBI" id="CHEBI:43474"/>
        <dbReference type="ChEBI" id="CHEBI:57836"/>
        <dbReference type="ChEBI" id="CHEBI:58456"/>
        <dbReference type="EC" id="3.1.3.67"/>
    </reaction>
</comment>
<evidence type="ECO:0000256" key="1">
    <source>
        <dbReference type="ARBA" id="ARBA00000536"/>
    </source>
</evidence>
<gene>
    <name evidence="10" type="ORF">Ccrd_019014</name>
</gene>
<dbReference type="FunFam" id="3.90.190.10:FF:000053">
    <property type="entry name" value="Phosphatidylinositol 3,4,5-trisphosphate 3-phosphatase TPTE2"/>
    <property type="match status" value="1"/>
</dbReference>
<dbReference type="SUPFAM" id="SSF52799">
    <property type="entry name" value="(Phosphotyrosine protein) phosphatases II"/>
    <property type="match status" value="1"/>
</dbReference>
<dbReference type="STRING" id="59895.A0A118K1D9"/>
<dbReference type="EMBL" id="LEKV01002644">
    <property type="protein sequence ID" value="KVI02703.1"/>
    <property type="molecule type" value="Genomic_DNA"/>
</dbReference>
<dbReference type="GO" id="GO:0009651">
    <property type="term" value="P:response to salt stress"/>
    <property type="evidence" value="ECO:0007669"/>
    <property type="project" value="EnsemblPlants"/>
</dbReference>
<feature type="compositionally biased region" description="Low complexity" evidence="6">
    <location>
        <begin position="443"/>
        <end position="452"/>
    </location>
</feature>
<feature type="region of interest" description="Disordered" evidence="6">
    <location>
        <begin position="1"/>
        <end position="43"/>
    </location>
</feature>
<dbReference type="PANTHER" id="PTHR12305:SF98">
    <property type="entry name" value="PHOSPHATIDYLINOSITOL-3,4,5-TRISPHOSPHATE 3-PHOSPHATASE"/>
    <property type="match status" value="1"/>
</dbReference>
<evidence type="ECO:0000259" key="7">
    <source>
        <dbReference type="PROSITE" id="PS50056"/>
    </source>
</evidence>
<reference evidence="10 11" key="1">
    <citation type="journal article" date="2016" name="Sci. Rep.">
        <title>The genome sequence of the outbreeding globe artichoke constructed de novo incorporating a phase-aware low-pass sequencing strategy of F1 progeny.</title>
        <authorList>
            <person name="Scaglione D."/>
            <person name="Reyes-Chin-Wo S."/>
            <person name="Acquadro A."/>
            <person name="Froenicke L."/>
            <person name="Portis E."/>
            <person name="Beitel C."/>
            <person name="Tirone M."/>
            <person name="Mauro R."/>
            <person name="Lo Monaco A."/>
            <person name="Mauromicale G."/>
            <person name="Faccioli P."/>
            <person name="Cattivelli L."/>
            <person name="Rieseberg L."/>
            <person name="Michelmore R."/>
            <person name="Lanteri S."/>
        </authorList>
    </citation>
    <scope>NUCLEOTIDE SEQUENCE [LARGE SCALE GENOMIC DNA]</scope>
    <source>
        <strain evidence="10">2C</strain>
    </source>
</reference>
<organism evidence="10 11">
    <name type="scientific">Cynara cardunculus var. scolymus</name>
    <name type="common">Globe artichoke</name>
    <name type="synonym">Cynara scolymus</name>
    <dbReference type="NCBI Taxonomy" id="59895"/>
    <lineage>
        <taxon>Eukaryota</taxon>
        <taxon>Viridiplantae</taxon>
        <taxon>Streptophyta</taxon>
        <taxon>Embryophyta</taxon>
        <taxon>Tracheophyta</taxon>
        <taxon>Spermatophyta</taxon>
        <taxon>Magnoliopsida</taxon>
        <taxon>eudicotyledons</taxon>
        <taxon>Gunneridae</taxon>
        <taxon>Pentapetalae</taxon>
        <taxon>asterids</taxon>
        <taxon>campanulids</taxon>
        <taxon>Asterales</taxon>
        <taxon>Asteraceae</taxon>
        <taxon>Carduoideae</taxon>
        <taxon>Cardueae</taxon>
        <taxon>Carduinae</taxon>
        <taxon>Cynara</taxon>
    </lineage>
</organism>
<dbReference type="PROSITE" id="PS51181">
    <property type="entry name" value="PPASE_TENSIN"/>
    <property type="match status" value="1"/>
</dbReference>
<accession>A0A118K1D9</accession>
<dbReference type="PROSITE" id="PS00383">
    <property type="entry name" value="TYR_PHOSPHATASE_1"/>
    <property type="match status" value="1"/>
</dbReference>
<dbReference type="InterPro" id="IPR029021">
    <property type="entry name" value="Prot-tyrosine_phosphatase-like"/>
</dbReference>
<dbReference type="CDD" id="cd14509">
    <property type="entry name" value="PTP_PTEN"/>
    <property type="match status" value="1"/>
</dbReference>
<dbReference type="InterPro" id="IPR045101">
    <property type="entry name" value="PTP_PTEN"/>
</dbReference>
<feature type="non-terminal residue" evidence="10">
    <location>
        <position position="1"/>
    </location>
</feature>
<evidence type="ECO:0000256" key="3">
    <source>
        <dbReference type="ARBA" id="ARBA00022801"/>
    </source>
</evidence>